<evidence type="ECO:0000313" key="2">
    <source>
        <dbReference type="EMBL" id="RPB07122.1"/>
    </source>
</evidence>
<proteinExistence type="predicted"/>
<evidence type="ECO:0008006" key="4">
    <source>
        <dbReference type="Google" id="ProtNLM"/>
    </source>
</evidence>
<feature type="region of interest" description="Disordered" evidence="1">
    <location>
        <begin position="218"/>
        <end position="264"/>
    </location>
</feature>
<protein>
    <recommendedName>
        <fullName evidence="4">Ankyrin</fullName>
    </recommendedName>
</protein>
<dbReference type="AlphaFoldDB" id="A0A3N4KCS5"/>
<organism evidence="2 3">
    <name type="scientific">Morchella conica CCBAS932</name>
    <dbReference type="NCBI Taxonomy" id="1392247"/>
    <lineage>
        <taxon>Eukaryota</taxon>
        <taxon>Fungi</taxon>
        <taxon>Dikarya</taxon>
        <taxon>Ascomycota</taxon>
        <taxon>Pezizomycotina</taxon>
        <taxon>Pezizomycetes</taxon>
        <taxon>Pezizales</taxon>
        <taxon>Morchellaceae</taxon>
        <taxon>Morchella</taxon>
    </lineage>
</organism>
<evidence type="ECO:0000256" key="1">
    <source>
        <dbReference type="SAM" id="MobiDB-lite"/>
    </source>
</evidence>
<reference evidence="2 3" key="1">
    <citation type="journal article" date="2018" name="Nat. Ecol. Evol.">
        <title>Pezizomycetes genomes reveal the molecular basis of ectomycorrhizal truffle lifestyle.</title>
        <authorList>
            <person name="Murat C."/>
            <person name="Payen T."/>
            <person name="Noel B."/>
            <person name="Kuo A."/>
            <person name="Morin E."/>
            <person name="Chen J."/>
            <person name="Kohler A."/>
            <person name="Krizsan K."/>
            <person name="Balestrini R."/>
            <person name="Da Silva C."/>
            <person name="Montanini B."/>
            <person name="Hainaut M."/>
            <person name="Levati E."/>
            <person name="Barry K.W."/>
            <person name="Belfiori B."/>
            <person name="Cichocki N."/>
            <person name="Clum A."/>
            <person name="Dockter R.B."/>
            <person name="Fauchery L."/>
            <person name="Guy J."/>
            <person name="Iotti M."/>
            <person name="Le Tacon F."/>
            <person name="Lindquist E.A."/>
            <person name="Lipzen A."/>
            <person name="Malagnac F."/>
            <person name="Mello A."/>
            <person name="Molinier V."/>
            <person name="Miyauchi S."/>
            <person name="Poulain J."/>
            <person name="Riccioni C."/>
            <person name="Rubini A."/>
            <person name="Sitrit Y."/>
            <person name="Splivallo R."/>
            <person name="Traeger S."/>
            <person name="Wang M."/>
            <person name="Zifcakova L."/>
            <person name="Wipf D."/>
            <person name="Zambonelli A."/>
            <person name="Paolocci F."/>
            <person name="Nowrousian M."/>
            <person name="Ottonello S."/>
            <person name="Baldrian P."/>
            <person name="Spatafora J.W."/>
            <person name="Henrissat B."/>
            <person name="Nagy L.G."/>
            <person name="Aury J.M."/>
            <person name="Wincker P."/>
            <person name="Grigoriev I.V."/>
            <person name="Bonfante P."/>
            <person name="Martin F.M."/>
        </authorList>
    </citation>
    <scope>NUCLEOTIDE SEQUENCE [LARGE SCALE GENOMIC DNA]</scope>
    <source>
        <strain evidence="2 3">CCBAS932</strain>
    </source>
</reference>
<evidence type="ECO:0000313" key="3">
    <source>
        <dbReference type="Proteomes" id="UP000277580"/>
    </source>
</evidence>
<accession>A0A3N4KCS5</accession>
<name>A0A3N4KCS5_9PEZI</name>
<dbReference type="InParanoid" id="A0A3N4KCS5"/>
<dbReference type="InterPro" id="IPR036770">
    <property type="entry name" value="Ankyrin_rpt-contain_sf"/>
</dbReference>
<keyword evidence="3" id="KW-1185">Reference proteome</keyword>
<feature type="compositionally biased region" description="Basic and acidic residues" evidence="1">
    <location>
        <begin position="254"/>
        <end position="264"/>
    </location>
</feature>
<sequence>MPPMLYKAVELGTSGVLCQSPKEIDRYNHDEAPVLSPDDSTCINKYPRELKFNCGDQKCLTKSGVSSFSTQVQIPTFSDKPDQSIFPHISAESFETSMRALLAGTRLEDTPFTAASHLYLELDKIINLLHCCDCCLEVQEECGQPLLHTFPLSPQTNAKIIGILLDNCTSMNISDGNGRNIPQNAMFLRSIEVVNLLLKRSLNIRGAVYNTYSNNTGGQKEKSVAITPGQRDTSPIAGRKILQSKGLQGGTNRNSKEPATNKEV</sequence>
<gene>
    <name evidence="2" type="ORF">P167DRAFT_568802</name>
</gene>
<dbReference type="Proteomes" id="UP000277580">
    <property type="component" value="Unassembled WGS sequence"/>
</dbReference>
<dbReference type="EMBL" id="ML119195">
    <property type="protein sequence ID" value="RPB07122.1"/>
    <property type="molecule type" value="Genomic_DNA"/>
</dbReference>
<dbReference type="SUPFAM" id="SSF48403">
    <property type="entry name" value="Ankyrin repeat"/>
    <property type="match status" value="1"/>
</dbReference>